<evidence type="ECO:0000313" key="2">
    <source>
        <dbReference type="EMBL" id="KZC15089.1"/>
    </source>
</evidence>
<protein>
    <submittedName>
        <fullName evidence="2">Uncharacterized protein</fullName>
    </submittedName>
</protein>
<evidence type="ECO:0000256" key="1">
    <source>
        <dbReference type="SAM" id="MobiDB-lite"/>
    </source>
</evidence>
<dbReference type="Proteomes" id="UP000076502">
    <property type="component" value="Unassembled WGS sequence"/>
</dbReference>
<proteinExistence type="predicted"/>
<feature type="compositionally biased region" description="Basic and acidic residues" evidence="1">
    <location>
        <begin position="14"/>
        <end position="29"/>
    </location>
</feature>
<evidence type="ECO:0000313" key="3">
    <source>
        <dbReference type="Proteomes" id="UP000076502"/>
    </source>
</evidence>
<dbReference type="EMBL" id="KQ435227">
    <property type="protein sequence ID" value="KZC15089.1"/>
    <property type="molecule type" value="Genomic_DNA"/>
</dbReference>
<reference evidence="2 3" key="1">
    <citation type="submission" date="2015-07" db="EMBL/GenBank/DDBJ databases">
        <title>The genome of Dufourea novaeangliae.</title>
        <authorList>
            <person name="Pan H."/>
            <person name="Kapheim K."/>
        </authorList>
    </citation>
    <scope>NUCLEOTIDE SEQUENCE [LARGE SCALE GENOMIC DNA]</scope>
    <source>
        <strain evidence="2">0120121106</strain>
        <tissue evidence="2">Whole body</tissue>
    </source>
</reference>
<accession>A0A154PT50</accession>
<organism evidence="2 3">
    <name type="scientific">Dufourea novaeangliae</name>
    <name type="common">Sweat bee</name>
    <dbReference type="NCBI Taxonomy" id="178035"/>
    <lineage>
        <taxon>Eukaryota</taxon>
        <taxon>Metazoa</taxon>
        <taxon>Ecdysozoa</taxon>
        <taxon>Arthropoda</taxon>
        <taxon>Hexapoda</taxon>
        <taxon>Insecta</taxon>
        <taxon>Pterygota</taxon>
        <taxon>Neoptera</taxon>
        <taxon>Endopterygota</taxon>
        <taxon>Hymenoptera</taxon>
        <taxon>Apocrita</taxon>
        <taxon>Aculeata</taxon>
        <taxon>Apoidea</taxon>
        <taxon>Anthophila</taxon>
        <taxon>Halictidae</taxon>
        <taxon>Rophitinae</taxon>
        <taxon>Dufourea</taxon>
    </lineage>
</organism>
<keyword evidence="3" id="KW-1185">Reference proteome</keyword>
<dbReference type="AlphaFoldDB" id="A0A154PT50"/>
<gene>
    <name evidence="2" type="ORF">WN55_09449</name>
</gene>
<sequence length="168" mass="18013">MSGEDVPRPAGGDGEERPSPFPQPHHDGDGVDQTPQRSRSTEKTWPRTCQTSGAFVANAVVVLGNNPLQATKPQPSAQPYVNVLIFRNGLRTCLSSPVLRFSTAVVLHDVFAASKLEKPPATLIGGILFTPTDRNLCSSSDLLAIPHYHIALITTTVINPTPARSLLI</sequence>
<name>A0A154PT50_DUFNO</name>
<feature type="region of interest" description="Disordered" evidence="1">
    <location>
        <begin position="1"/>
        <end position="47"/>
    </location>
</feature>